<name>A0A2P2P1B5_RHIMU</name>
<sequence length="42" mass="4774">MFVIFYTIHKNSIQKSSPVKLCAKIESSIDVSNVLIIFTNFP</sequence>
<organism evidence="1">
    <name type="scientific">Rhizophora mucronata</name>
    <name type="common">Asiatic mangrove</name>
    <dbReference type="NCBI Taxonomy" id="61149"/>
    <lineage>
        <taxon>Eukaryota</taxon>
        <taxon>Viridiplantae</taxon>
        <taxon>Streptophyta</taxon>
        <taxon>Embryophyta</taxon>
        <taxon>Tracheophyta</taxon>
        <taxon>Spermatophyta</taxon>
        <taxon>Magnoliopsida</taxon>
        <taxon>eudicotyledons</taxon>
        <taxon>Gunneridae</taxon>
        <taxon>Pentapetalae</taxon>
        <taxon>rosids</taxon>
        <taxon>fabids</taxon>
        <taxon>Malpighiales</taxon>
        <taxon>Rhizophoraceae</taxon>
        <taxon>Rhizophora</taxon>
    </lineage>
</organism>
<proteinExistence type="predicted"/>
<dbReference type="AlphaFoldDB" id="A0A2P2P1B5"/>
<dbReference type="EMBL" id="GGEC01068026">
    <property type="protein sequence ID" value="MBX48510.1"/>
    <property type="molecule type" value="Transcribed_RNA"/>
</dbReference>
<protein>
    <submittedName>
        <fullName evidence="1">Uncharacterized protein</fullName>
    </submittedName>
</protein>
<reference evidence="1" key="1">
    <citation type="submission" date="2018-02" db="EMBL/GenBank/DDBJ databases">
        <title>Rhizophora mucronata_Transcriptome.</title>
        <authorList>
            <person name="Meera S.P."/>
            <person name="Sreeshan A."/>
            <person name="Augustine A."/>
        </authorList>
    </citation>
    <scope>NUCLEOTIDE SEQUENCE</scope>
    <source>
        <tissue evidence="1">Leaf</tissue>
    </source>
</reference>
<accession>A0A2P2P1B5</accession>
<evidence type="ECO:0000313" key="1">
    <source>
        <dbReference type="EMBL" id="MBX48510.1"/>
    </source>
</evidence>